<dbReference type="AlphaFoldDB" id="A0AAV7NVL6"/>
<evidence type="ECO:0000313" key="3">
    <source>
        <dbReference type="Proteomes" id="UP001066276"/>
    </source>
</evidence>
<sequence length="163" mass="18180">MQDSSVRRPEHRIHMLRRCSCRVVSDLSGWARRSRMGHEHCVVLCVMFCFMVQRTRDNSNKGHSGITPEESGSRQEDPEIKRAKNPVSPGTRTPTAEEENGGMTASGDEGARGEDGIMESHGAERLEEEYGGTEHSCKEGGRRHAETGHVQGRTWPVQVRISP</sequence>
<gene>
    <name evidence="2" type="ORF">NDU88_006828</name>
</gene>
<feature type="compositionally biased region" description="Basic and acidic residues" evidence="1">
    <location>
        <begin position="135"/>
        <end position="147"/>
    </location>
</feature>
<proteinExistence type="predicted"/>
<feature type="region of interest" description="Disordered" evidence="1">
    <location>
        <begin position="57"/>
        <end position="163"/>
    </location>
</feature>
<evidence type="ECO:0000256" key="1">
    <source>
        <dbReference type="SAM" id="MobiDB-lite"/>
    </source>
</evidence>
<accession>A0AAV7NVL6</accession>
<evidence type="ECO:0000313" key="2">
    <source>
        <dbReference type="EMBL" id="KAJ1118639.1"/>
    </source>
</evidence>
<reference evidence="2" key="1">
    <citation type="journal article" date="2022" name="bioRxiv">
        <title>Sequencing and chromosome-scale assembly of the giantPleurodeles waltlgenome.</title>
        <authorList>
            <person name="Brown T."/>
            <person name="Elewa A."/>
            <person name="Iarovenko S."/>
            <person name="Subramanian E."/>
            <person name="Araus A.J."/>
            <person name="Petzold A."/>
            <person name="Susuki M."/>
            <person name="Suzuki K.-i.T."/>
            <person name="Hayashi T."/>
            <person name="Toyoda A."/>
            <person name="Oliveira C."/>
            <person name="Osipova E."/>
            <person name="Leigh N.D."/>
            <person name="Simon A."/>
            <person name="Yun M.H."/>
        </authorList>
    </citation>
    <scope>NUCLEOTIDE SEQUENCE</scope>
    <source>
        <strain evidence="2">20211129_DDA</strain>
        <tissue evidence="2">Liver</tissue>
    </source>
</reference>
<comment type="caution">
    <text evidence="2">The sequence shown here is derived from an EMBL/GenBank/DDBJ whole genome shotgun (WGS) entry which is preliminary data.</text>
</comment>
<protein>
    <submittedName>
        <fullName evidence="2">Uncharacterized protein</fullName>
    </submittedName>
</protein>
<keyword evidence="3" id="KW-1185">Reference proteome</keyword>
<organism evidence="2 3">
    <name type="scientific">Pleurodeles waltl</name>
    <name type="common">Iberian ribbed newt</name>
    <dbReference type="NCBI Taxonomy" id="8319"/>
    <lineage>
        <taxon>Eukaryota</taxon>
        <taxon>Metazoa</taxon>
        <taxon>Chordata</taxon>
        <taxon>Craniata</taxon>
        <taxon>Vertebrata</taxon>
        <taxon>Euteleostomi</taxon>
        <taxon>Amphibia</taxon>
        <taxon>Batrachia</taxon>
        <taxon>Caudata</taxon>
        <taxon>Salamandroidea</taxon>
        <taxon>Salamandridae</taxon>
        <taxon>Pleurodelinae</taxon>
        <taxon>Pleurodeles</taxon>
    </lineage>
</organism>
<dbReference type="Proteomes" id="UP001066276">
    <property type="component" value="Chromosome 8"/>
</dbReference>
<feature type="compositionally biased region" description="Basic and acidic residues" evidence="1">
    <location>
        <begin position="71"/>
        <end position="82"/>
    </location>
</feature>
<dbReference type="EMBL" id="JANPWB010000012">
    <property type="protein sequence ID" value="KAJ1118639.1"/>
    <property type="molecule type" value="Genomic_DNA"/>
</dbReference>
<name>A0AAV7NVL6_PLEWA</name>